<dbReference type="RefSeq" id="WP_290299400.1">
    <property type="nucleotide sequence ID" value="NZ_JAUFQR010000001.1"/>
</dbReference>
<keyword evidence="2" id="KW-1185">Reference proteome</keyword>
<name>A0ABV7XYJ1_9FLAO</name>
<proteinExistence type="predicted"/>
<gene>
    <name evidence="1" type="ORF">ACFONJ_18095</name>
</gene>
<organism evidence="1 2">
    <name type="scientific">Chryseobacterium tructae</name>
    <dbReference type="NCBI Taxonomy" id="1037380"/>
    <lineage>
        <taxon>Bacteria</taxon>
        <taxon>Pseudomonadati</taxon>
        <taxon>Bacteroidota</taxon>
        <taxon>Flavobacteriia</taxon>
        <taxon>Flavobacteriales</taxon>
        <taxon>Weeksellaceae</taxon>
        <taxon>Chryseobacterium group</taxon>
        <taxon>Chryseobacterium</taxon>
    </lineage>
</organism>
<evidence type="ECO:0000313" key="2">
    <source>
        <dbReference type="Proteomes" id="UP001595735"/>
    </source>
</evidence>
<evidence type="ECO:0008006" key="3">
    <source>
        <dbReference type="Google" id="ProtNLM"/>
    </source>
</evidence>
<dbReference type="Proteomes" id="UP001595735">
    <property type="component" value="Unassembled WGS sequence"/>
</dbReference>
<accession>A0ABV7XYJ1</accession>
<sequence>MKKLLLLAGVTVCTSLFSQQKINFDRASLVDDFIELSFKMEDKPNDKFHLIKFESITATDKKGNVLIDNYEAENMYRRANILVRYEAPKDPLKNVNAKGIVKYFKPSKETYSYFTLGKVKDIKKDVNLIDKSILGKNSVLYFGIVSVESANTTFKDLLIHKDNQNKKTDFNDYDLIVAIKRDKEHDVIPVISTMNDLDFGYNNITLENHKTGMIYKFYKLERGMTTEERNNIPLELFIENEESVQKIPFDFKNFPVKQ</sequence>
<evidence type="ECO:0000313" key="1">
    <source>
        <dbReference type="EMBL" id="MFC3757895.1"/>
    </source>
</evidence>
<dbReference type="EMBL" id="JBHRYO010000002">
    <property type="protein sequence ID" value="MFC3757895.1"/>
    <property type="molecule type" value="Genomic_DNA"/>
</dbReference>
<comment type="caution">
    <text evidence="1">The sequence shown here is derived from an EMBL/GenBank/DDBJ whole genome shotgun (WGS) entry which is preliminary data.</text>
</comment>
<protein>
    <recommendedName>
        <fullName evidence="3">Outer membrane lipoprotein-sorting protein</fullName>
    </recommendedName>
</protein>
<reference evidence="2" key="1">
    <citation type="journal article" date="2019" name="Int. J. Syst. Evol. Microbiol.">
        <title>The Global Catalogue of Microorganisms (GCM) 10K type strain sequencing project: providing services to taxonomists for standard genome sequencing and annotation.</title>
        <authorList>
            <consortium name="The Broad Institute Genomics Platform"/>
            <consortium name="The Broad Institute Genome Sequencing Center for Infectious Disease"/>
            <person name="Wu L."/>
            <person name="Ma J."/>
        </authorList>
    </citation>
    <scope>NUCLEOTIDE SEQUENCE [LARGE SCALE GENOMIC DNA]</scope>
    <source>
        <strain evidence="2">CECT 7798</strain>
    </source>
</reference>